<organism evidence="1 2">
    <name type="scientific">Scortum barcoo</name>
    <name type="common">barcoo grunter</name>
    <dbReference type="NCBI Taxonomy" id="214431"/>
    <lineage>
        <taxon>Eukaryota</taxon>
        <taxon>Metazoa</taxon>
        <taxon>Chordata</taxon>
        <taxon>Craniata</taxon>
        <taxon>Vertebrata</taxon>
        <taxon>Euteleostomi</taxon>
        <taxon>Actinopterygii</taxon>
        <taxon>Neopterygii</taxon>
        <taxon>Teleostei</taxon>
        <taxon>Neoteleostei</taxon>
        <taxon>Acanthomorphata</taxon>
        <taxon>Eupercaria</taxon>
        <taxon>Centrarchiformes</taxon>
        <taxon>Terapontoidei</taxon>
        <taxon>Terapontidae</taxon>
        <taxon>Scortum</taxon>
    </lineage>
</organism>
<dbReference type="Proteomes" id="UP000831701">
    <property type="component" value="Chromosome 19"/>
</dbReference>
<proteinExistence type="predicted"/>
<protein>
    <submittedName>
        <fullName evidence="1">Uncharacterized protein</fullName>
    </submittedName>
</protein>
<evidence type="ECO:0000313" key="2">
    <source>
        <dbReference type="Proteomes" id="UP000831701"/>
    </source>
</evidence>
<comment type="caution">
    <text evidence="1">The sequence shown here is derived from an EMBL/GenBank/DDBJ whole genome shotgun (WGS) entry which is preliminary data.</text>
</comment>
<keyword evidence="2" id="KW-1185">Reference proteome</keyword>
<accession>A0ACB8VRF4</accession>
<evidence type="ECO:0000313" key="1">
    <source>
        <dbReference type="EMBL" id="KAI3357838.1"/>
    </source>
</evidence>
<sequence>MAAAAAMTAAATGKTPHGAREHSRRNRENSRRRQAALLFLSNISLDGRPVQSDSAEHAGSRHLLHRDADLEGADSGSAAAGLCPELGDSSGDGSYGTFSGVAASVSCGSVNPSAAAPRLLSVPPILVLPSDAAGFSDAGSAEVLLEHRRGSFPPPGNCNLLSPSPSNVSLLPSPLGPRKSSTLLSVQSCNSVSSEPRQSDKSFKVHVFWNHQKQKVCWFTPEGFNNRRTRNLSGGSPRPRHTKKIHFIKNMKQYDTRGSRIVLICAKRSLCAAFSVLPYGESFYLSDPTLNHPRRRHSSGNISTTLEMLPGLEGFHLDTYGRSVSYAQFLYPTNALVRQKPSSTSDLTLQIPVSRSTHSMPGRSCPPSRLNSTVGLDLGVEDATDYDPNLLNDPQWPCGKHKRVLIFASYMTTVIEYVKPSDLKKDMNETFKEKFPHIKLTLSKIRSLKREMRVIGEDCGLQPVTIAMAFVYFEKLVLQGRLNKQNRKLVSAACILLAAKISSDLKKQEVKHLIDKLEERFRISRRELISFEFTILVALEMALYLPESKVMPHYRRLVQQQ</sequence>
<reference evidence="1" key="1">
    <citation type="submission" date="2022-04" db="EMBL/GenBank/DDBJ databases">
        <title>Jade perch genome.</title>
        <authorList>
            <person name="Chao B."/>
        </authorList>
    </citation>
    <scope>NUCLEOTIDE SEQUENCE</scope>
    <source>
        <strain evidence="1">CB-2022</strain>
    </source>
</reference>
<dbReference type="EMBL" id="CM041549">
    <property type="protein sequence ID" value="KAI3357838.1"/>
    <property type="molecule type" value="Genomic_DNA"/>
</dbReference>
<gene>
    <name evidence="1" type="ORF">L3Q82_016228</name>
</gene>
<name>A0ACB8VRF4_9TELE</name>